<dbReference type="GO" id="GO:0046872">
    <property type="term" value="F:metal ion binding"/>
    <property type="evidence" value="ECO:0007669"/>
    <property type="project" value="InterPro"/>
</dbReference>
<feature type="domain" description="B12-binding" evidence="5">
    <location>
        <begin position="177"/>
        <end position="296"/>
    </location>
</feature>
<organism evidence="6 7">
    <name type="scientific">Evansella cellulosilytica (strain ATCC 21833 / DSM 2522 / FERM P-1141 / JCM 9156 / N-4)</name>
    <name type="common">Bacillus cellulosilyticus</name>
    <dbReference type="NCBI Taxonomy" id="649639"/>
    <lineage>
        <taxon>Bacteria</taxon>
        <taxon>Bacillati</taxon>
        <taxon>Bacillota</taxon>
        <taxon>Bacilli</taxon>
        <taxon>Bacillales</taxon>
        <taxon>Bacillaceae</taxon>
        <taxon>Evansella</taxon>
    </lineage>
</organism>
<evidence type="ECO:0000259" key="4">
    <source>
        <dbReference type="PROSITE" id="PS50937"/>
    </source>
</evidence>
<dbReference type="OrthoDB" id="9800334at2"/>
<dbReference type="Proteomes" id="UP000001401">
    <property type="component" value="Chromosome"/>
</dbReference>
<dbReference type="PANTHER" id="PTHR30204:SF67">
    <property type="entry name" value="HTH-TYPE TRANSCRIPTIONAL REGULATOR MLRA-RELATED"/>
    <property type="match status" value="1"/>
</dbReference>
<dbReference type="InterPro" id="IPR047057">
    <property type="entry name" value="MerR_fam"/>
</dbReference>
<dbReference type="AlphaFoldDB" id="E6TYQ1"/>
<dbReference type="SUPFAM" id="SSF46955">
    <property type="entry name" value="Putative DNA-binding domain"/>
    <property type="match status" value="1"/>
</dbReference>
<dbReference type="STRING" id="649639.Bcell_1839"/>
<keyword evidence="1" id="KW-0805">Transcription regulation</keyword>
<evidence type="ECO:0000256" key="1">
    <source>
        <dbReference type="ARBA" id="ARBA00023015"/>
    </source>
</evidence>
<dbReference type="InterPro" id="IPR003759">
    <property type="entry name" value="Cbl-bd_cap"/>
</dbReference>
<dbReference type="Gene3D" id="1.10.1660.10">
    <property type="match status" value="1"/>
</dbReference>
<dbReference type="InterPro" id="IPR006158">
    <property type="entry name" value="Cobalamin-bd"/>
</dbReference>
<dbReference type="Gene3D" id="3.40.50.280">
    <property type="entry name" value="Cobalamin-binding domain"/>
    <property type="match status" value="1"/>
</dbReference>
<dbReference type="RefSeq" id="WP_013488437.1">
    <property type="nucleotide sequence ID" value="NC_014829.1"/>
</dbReference>
<proteinExistence type="predicted"/>
<dbReference type="PROSITE" id="PS51332">
    <property type="entry name" value="B12_BINDING"/>
    <property type="match status" value="1"/>
</dbReference>
<evidence type="ECO:0000313" key="6">
    <source>
        <dbReference type="EMBL" id="ADU30101.1"/>
    </source>
</evidence>
<name>E6TYQ1_EVAC2</name>
<dbReference type="InterPro" id="IPR036724">
    <property type="entry name" value="Cobalamin-bd_sf"/>
</dbReference>
<sequence>MTVADGKYNIKAVSKMLSIQPGTLRAWERRYKIIEPRRNKAGHRLYTEQQVSILKWLIDKVNRGITIGQAVELYLAEDFKENESNLEIDDKVIQLRNDLLISLLEFDEQKSNQQLDQIFAMFSIEKIVIKILGELLIDVGDKWERGEITVAHEHFVTSYLRTKIGMVLHQLPVNRYLPKVLCVCGPGELHEMGLLIFTLYLKRKGYDTVYLGSGIPQDDLFNVVSDVLPKMVVLSCTMEENIAATMELAKKIDKSYSDIKVGIGGQAFKGEKEVSNKYYIGDFDDWEGWLQTEKGI</sequence>
<dbReference type="InterPro" id="IPR009061">
    <property type="entry name" value="DNA-bd_dom_put_sf"/>
</dbReference>
<evidence type="ECO:0000256" key="3">
    <source>
        <dbReference type="ARBA" id="ARBA00023163"/>
    </source>
</evidence>
<protein>
    <submittedName>
        <fullName evidence="6">Regulatory protein MerR</fullName>
    </submittedName>
</protein>
<keyword evidence="2" id="KW-0238">DNA-binding</keyword>
<dbReference type="SUPFAM" id="SSF52242">
    <property type="entry name" value="Cobalamin (vitamin B12)-binding domain"/>
    <property type="match status" value="1"/>
</dbReference>
<dbReference type="PANTHER" id="PTHR30204">
    <property type="entry name" value="REDOX-CYCLING DRUG-SENSING TRANSCRIPTIONAL ACTIVATOR SOXR"/>
    <property type="match status" value="1"/>
</dbReference>
<dbReference type="PROSITE" id="PS50937">
    <property type="entry name" value="HTH_MERR_2"/>
    <property type="match status" value="1"/>
</dbReference>
<accession>E6TYQ1</accession>
<dbReference type="Gene3D" id="1.10.1240.10">
    <property type="entry name" value="Methionine synthase domain"/>
    <property type="match status" value="1"/>
</dbReference>
<dbReference type="GO" id="GO:0003677">
    <property type="term" value="F:DNA binding"/>
    <property type="evidence" value="ECO:0007669"/>
    <property type="project" value="UniProtKB-KW"/>
</dbReference>
<dbReference type="KEGG" id="bco:Bcell_1839"/>
<evidence type="ECO:0000313" key="7">
    <source>
        <dbReference type="Proteomes" id="UP000001401"/>
    </source>
</evidence>
<dbReference type="Pfam" id="PF13411">
    <property type="entry name" value="MerR_1"/>
    <property type="match status" value="1"/>
</dbReference>
<feature type="domain" description="HTH merR-type" evidence="4">
    <location>
        <begin position="7"/>
        <end position="55"/>
    </location>
</feature>
<dbReference type="CDD" id="cd01104">
    <property type="entry name" value="HTH_MlrA-CarA"/>
    <property type="match status" value="1"/>
</dbReference>
<dbReference type="GO" id="GO:0003700">
    <property type="term" value="F:DNA-binding transcription factor activity"/>
    <property type="evidence" value="ECO:0007669"/>
    <property type="project" value="InterPro"/>
</dbReference>
<reference evidence="6" key="1">
    <citation type="submission" date="2010-12" db="EMBL/GenBank/DDBJ databases">
        <title>Complete sequence of Bacillus cellulosilyticus DSM 2522.</title>
        <authorList>
            <consortium name="US DOE Joint Genome Institute"/>
            <person name="Lucas S."/>
            <person name="Copeland A."/>
            <person name="Lapidus A."/>
            <person name="Cheng J.-F."/>
            <person name="Bruce D."/>
            <person name="Goodwin L."/>
            <person name="Pitluck S."/>
            <person name="Chertkov O."/>
            <person name="Detter J.C."/>
            <person name="Han C."/>
            <person name="Tapia R."/>
            <person name="Land M."/>
            <person name="Hauser L."/>
            <person name="Jeffries C."/>
            <person name="Kyrpides N."/>
            <person name="Ivanova N."/>
            <person name="Mikhailova N."/>
            <person name="Brumm P."/>
            <person name="Mead D."/>
            <person name="Woyke T."/>
        </authorList>
    </citation>
    <scope>NUCLEOTIDE SEQUENCE [LARGE SCALE GENOMIC DNA]</scope>
    <source>
        <strain evidence="6">DSM 2522</strain>
    </source>
</reference>
<dbReference type="eggNOG" id="COG0789">
    <property type="taxonomic scope" value="Bacteria"/>
</dbReference>
<keyword evidence="3" id="KW-0804">Transcription</keyword>
<dbReference type="Pfam" id="PF02310">
    <property type="entry name" value="B12-binding"/>
    <property type="match status" value="1"/>
</dbReference>
<dbReference type="EMBL" id="CP002394">
    <property type="protein sequence ID" value="ADU30101.1"/>
    <property type="molecule type" value="Genomic_DNA"/>
</dbReference>
<evidence type="ECO:0000256" key="2">
    <source>
        <dbReference type="ARBA" id="ARBA00023125"/>
    </source>
</evidence>
<dbReference type="eggNOG" id="COG5012">
    <property type="taxonomic scope" value="Bacteria"/>
</dbReference>
<gene>
    <name evidence="6" type="ordered locus">Bcell_1839</name>
</gene>
<dbReference type="InterPro" id="IPR036594">
    <property type="entry name" value="Meth_synthase_dom"/>
</dbReference>
<keyword evidence="7" id="KW-1185">Reference proteome</keyword>
<evidence type="ECO:0000259" key="5">
    <source>
        <dbReference type="PROSITE" id="PS51332"/>
    </source>
</evidence>
<dbReference type="SMART" id="SM00422">
    <property type="entry name" value="HTH_MERR"/>
    <property type="match status" value="1"/>
</dbReference>
<dbReference type="InterPro" id="IPR000551">
    <property type="entry name" value="MerR-type_HTH_dom"/>
</dbReference>
<dbReference type="Pfam" id="PF02607">
    <property type="entry name" value="B12-binding_2"/>
    <property type="match status" value="1"/>
</dbReference>
<dbReference type="HOGENOM" id="CLU_045945_3_0_9"/>
<dbReference type="GO" id="GO:0031419">
    <property type="term" value="F:cobalamin binding"/>
    <property type="evidence" value="ECO:0007669"/>
    <property type="project" value="InterPro"/>
</dbReference>